<accession>A0A6J4VTH6</accession>
<proteinExistence type="predicted"/>
<feature type="compositionally biased region" description="Basic residues" evidence="1">
    <location>
        <begin position="11"/>
        <end position="29"/>
    </location>
</feature>
<feature type="non-terminal residue" evidence="2">
    <location>
        <position position="222"/>
    </location>
</feature>
<feature type="compositionally biased region" description="Basic residues" evidence="1">
    <location>
        <begin position="208"/>
        <end position="222"/>
    </location>
</feature>
<name>A0A6J4VTH6_9BACT</name>
<feature type="non-terminal residue" evidence="2">
    <location>
        <position position="1"/>
    </location>
</feature>
<reference evidence="2" key="1">
    <citation type="submission" date="2020-02" db="EMBL/GenBank/DDBJ databases">
        <authorList>
            <person name="Meier V. D."/>
        </authorList>
    </citation>
    <scope>NUCLEOTIDE SEQUENCE</scope>
    <source>
        <strain evidence="2">AVDCRST_MAG88</strain>
    </source>
</reference>
<dbReference type="AlphaFoldDB" id="A0A6J4VTH6"/>
<protein>
    <submittedName>
        <fullName evidence="2">Uncharacterized protein</fullName>
    </submittedName>
</protein>
<dbReference type="EMBL" id="CADCWM010000928">
    <property type="protein sequence ID" value="CAA9584912.1"/>
    <property type="molecule type" value="Genomic_DNA"/>
</dbReference>
<evidence type="ECO:0000313" key="2">
    <source>
        <dbReference type="EMBL" id="CAA9584912.1"/>
    </source>
</evidence>
<feature type="compositionally biased region" description="Low complexity" evidence="1">
    <location>
        <begin position="1"/>
        <end position="10"/>
    </location>
</feature>
<evidence type="ECO:0000256" key="1">
    <source>
        <dbReference type="SAM" id="MobiDB-lite"/>
    </source>
</evidence>
<feature type="compositionally biased region" description="Low complexity" evidence="1">
    <location>
        <begin position="105"/>
        <end position="120"/>
    </location>
</feature>
<gene>
    <name evidence="2" type="ORF">AVDCRST_MAG88-3802</name>
</gene>
<organism evidence="2">
    <name type="scientific">uncultured Thermomicrobiales bacterium</name>
    <dbReference type="NCBI Taxonomy" id="1645740"/>
    <lineage>
        <taxon>Bacteria</taxon>
        <taxon>Pseudomonadati</taxon>
        <taxon>Thermomicrobiota</taxon>
        <taxon>Thermomicrobia</taxon>
        <taxon>Thermomicrobiales</taxon>
        <taxon>environmental samples</taxon>
    </lineage>
</organism>
<feature type="region of interest" description="Disordered" evidence="1">
    <location>
        <begin position="1"/>
        <end position="120"/>
    </location>
</feature>
<feature type="compositionally biased region" description="Basic and acidic residues" evidence="1">
    <location>
        <begin position="182"/>
        <end position="195"/>
    </location>
</feature>
<feature type="region of interest" description="Disordered" evidence="1">
    <location>
        <begin position="182"/>
        <end position="222"/>
    </location>
</feature>
<feature type="compositionally biased region" description="Basic and acidic residues" evidence="1">
    <location>
        <begin position="68"/>
        <end position="79"/>
    </location>
</feature>
<sequence length="222" mass="24151">GWSDTRAGGPRARRCPRWRRRTSRRRRAQRLSERERPRCARRPLAAGPGSRGPCHCRCAPGGVRRLPRGVERAGDDGRAPARAPRGRAPPQLHPHPRTGRGGGWAPSAPGAASGLGLAGALGQCPGVPPLRHHRWPRPGRRHSHAVVPAGCRLRRRHGRHCRLFSDRRARCGDWGADGGRRGIHADDFPDADDARGSCTGPGACPRAGRGRQCRQLARGRGR</sequence>
<feature type="compositionally biased region" description="Low complexity" evidence="1">
    <location>
        <begin position="80"/>
        <end position="90"/>
    </location>
</feature>